<accession>A0A0G1LC45</accession>
<name>A0A0G1LC45_9BACT</name>
<reference evidence="1 2" key="1">
    <citation type="journal article" date="2015" name="Nature">
        <title>rRNA introns, odd ribosomes, and small enigmatic genomes across a large radiation of phyla.</title>
        <authorList>
            <person name="Brown C.T."/>
            <person name="Hug L.A."/>
            <person name="Thomas B.C."/>
            <person name="Sharon I."/>
            <person name="Castelle C.J."/>
            <person name="Singh A."/>
            <person name="Wilkins M.J."/>
            <person name="Williams K.H."/>
            <person name="Banfield J.F."/>
        </authorList>
    </citation>
    <scope>NUCLEOTIDE SEQUENCE [LARGE SCALE GENOMIC DNA]</scope>
</reference>
<dbReference type="AlphaFoldDB" id="A0A0G1LC45"/>
<organism evidence="1 2">
    <name type="scientific">Candidatus Curtissbacteria bacterium GW2011_GWC1_44_33</name>
    <dbReference type="NCBI Taxonomy" id="1618413"/>
    <lineage>
        <taxon>Bacteria</taxon>
        <taxon>Candidatus Curtissiibacteriota</taxon>
    </lineage>
</organism>
<evidence type="ECO:0000313" key="1">
    <source>
        <dbReference type="EMBL" id="KKT66277.1"/>
    </source>
</evidence>
<gene>
    <name evidence="1" type="ORF">UW61_C0029G0001</name>
</gene>
<proteinExistence type="predicted"/>
<evidence type="ECO:0000313" key="2">
    <source>
        <dbReference type="Proteomes" id="UP000033901"/>
    </source>
</evidence>
<dbReference type="EMBL" id="LCIZ01000029">
    <property type="protein sequence ID" value="KKT66277.1"/>
    <property type="molecule type" value="Genomic_DNA"/>
</dbReference>
<protein>
    <submittedName>
        <fullName evidence="1">Uncharacterized protein</fullName>
    </submittedName>
</protein>
<comment type="caution">
    <text evidence="1">The sequence shown here is derived from an EMBL/GenBank/DDBJ whole genome shotgun (WGS) entry which is preliminary data.</text>
</comment>
<dbReference type="Proteomes" id="UP000033901">
    <property type="component" value="Unassembled WGS sequence"/>
</dbReference>
<sequence>MPSKIEIVEVFSGVTSGPTIVSKEIVSNVQVRFGGREKQILNAIRKALYKAYRRRFFTTSAFLQDPENPAHK</sequence>